<protein>
    <submittedName>
        <fullName evidence="2">Uncharacterized protein</fullName>
    </submittedName>
</protein>
<keyword evidence="3" id="KW-1185">Reference proteome</keyword>
<comment type="caution">
    <text evidence="2">The sequence shown here is derived from an EMBL/GenBank/DDBJ whole genome shotgun (WGS) entry which is preliminary data.</text>
</comment>
<name>A0ABQ4YQJ3_9ASTR</name>
<feature type="region of interest" description="Disordered" evidence="1">
    <location>
        <begin position="66"/>
        <end position="128"/>
    </location>
</feature>
<sequence length="444" mass="49307">MFTLPVLLHCCGGDYRMYVLMEDAQVTPSQLRGLATCCIGEGLFTCRLAKCSVNTTTVEAQSALNQSYSQHDHSETEDNGLASRCSLAPQTDRGTAMKHQSRLKMSPKRKTTRLNPDATPTPVTDTHTTTSVTNAQIQAMINEGVTAALAARDAMRNAMISINFMNGVRRPVVGARECTYSVLPKMPTPLNFQGTEGVLDSLSERQADNKRKSDDNRAVINPESTTEQNRDQILEELMPQENEVPQIGPTAGAKNRGLVLNVAPRAFQEDMPKIEEQRTTGVIIWKYQGSQAKVYAVGAMQGGKPDNNVIVTQISPQQRTRQGQRRNDLKMWPVVQEFPKVFPLRTCQTKLPHPWGLRLLCNEESGSDPDVQSITVYPAKIESFKVSGSSPKHQQRFANLLGLARTIIEDSSKGVFQRSPSHDQTSQKGVKFDWGINKKQLFNY</sequence>
<evidence type="ECO:0000313" key="3">
    <source>
        <dbReference type="Proteomes" id="UP001151760"/>
    </source>
</evidence>
<reference evidence="2" key="2">
    <citation type="submission" date="2022-01" db="EMBL/GenBank/DDBJ databases">
        <authorList>
            <person name="Yamashiro T."/>
            <person name="Shiraishi A."/>
            <person name="Satake H."/>
            <person name="Nakayama K."/>
        </authorList>
    </citation>
    <scope>NUCLEOTIDE SEQUENCE</scope>
</reference>
<evidence type="ECO:0000256" key="1">
    <source>
        <dbReference type="SAM" id="MobiDB-lite"/>
    </source>
</evidence>
<dbReference type="Proteomes" id="UP001151760">
    <property type="component" value="Unassembled WGS sequence"/>
</dbReference>
<organism evidence="2 3">
    <name type="scientific">Tanacetum coccineum</name>
    <dbReference type="NCBI Taxonomy" id="301880"/>
    <lineage>
        <taxon>Eukaryota</taxon>
        <taxon>Viridiplantae</taxon>
        <taxon>Streptophyta</taxon>
        <taxon>Embryophyta</taxon>
        <taxon>Tracheophyta</taxon>
        <taxon>Spermatophyta</taxon>
        <taxon>Magnoliopsida</taxon>
        <taxon>eudicotyledons</taxon>
        <taxon>Gunneridae</taxon>
        <taxon>Pentapetalae</taxon>
        <taxon>asterids</taxon>
        <taxon>campanulids</taxon>
        <taxon>Asterales</taxon>
        <taxon>Asteraceae</taxon>
        <taxon>Asteroideae</taxon>
        <taxon>Anthemideae</taxon>
        <taxon>Anthemidinae</taxon>
        <taxon>Tanacetum</taxon>
    </lineage>
</organism>
<feature type="compositionally biased region" description="Basic and acidic residues" evidence="1">
    <location>
        <begin position="204"/>
        <end position="217"/>
    </location>
</feature>
<reference evidence="2" key="1">
    <citation type="journal article" date="2022" name="Int. J. Mol. Sci.">
        <title>Draft Genome of Tanacetum Coccineum: Genomic Comparison of Closely Related Tanacetum-Family Plants.</title>
        <authorList>
            <person name="Yamashiro T."/>
            <person name="Shiraishi A."/>
            <person name="Nakayama K."/>
            <person name="Satake H."/>
        </authorList>
    </citation>
    <scope>NUCLEOTIDE SEQUENCE</scope>
</reference>
<dbReference type="EMBL" id="BQNB010010579">
    <property type="protein sequence ID" value="GJS79182.1"/>
    <property type="molecule type" value="Genomic_DNA"/>
</dbReference>
<evidence type="ECO:0000313" key="2">
    <source>
        <dbReference type="EMBL" id="GJS79182.1"/>
    </source>
</evidence>
<gene>
    <name evidence="2" type="ORF">Tco_0729063</name>
</gene>
<feature type="compositionally biased region" description="Basic residues" evidence="1">
    <location>
        <begin position="99"/>
        <end position="112"/>
    </location>
</feature>
<proteinExistence type="predicted"/>
<feature type="region of interest" description="Disordered" evidence="1">
    <location>
        <begin position="204"/>
        <end position="230"/>
    </location>
</feature>
<accession>A0ABQ4YQJ3</accession>